<comment type="catalytic activity">
    <reaction evidence="1">
        <text>[protein]-peptidylproline (omega=180) = [protein]-peptidylproline (omega=0)</text>
        <dbReference type="Rhea" id="RHEA:16237"/>
        <dbReference type="Rhea" id="RHEA-COMP:10747"/>
        <dbReference type="Rhea" id="RHEA-COMP:10748"/>
        <dbReference type="ChEBI" id="CHEBI:83833"/>
        <dbReference type="ChEBI" id="CHEBI:83834"/>
        <dbReference type="EC" id="5.2.1.8"/>
    </reaction>
</comment>
<dbReference type="PANTHER" id="PTHR47245">
    <property type="entry name" value="PEPTIDYLPROLYL ISOMERASE"/>
    <property type="match status" value="1"/>
</dbReference>
<dbReference type="InterPro" id="IPR023058">
    <property type="entry name" value="PPIase_PpiC_CS"/>
</dbReference>
<dbReference type="SUPFAM" id="SSF109998">
    <property type="entry name" value="Triger factor/SurA peptide-binding domain-like"/>
    <property type="match status" value="1"/>
</dbReference>
<dbReference type="Proteomes" id="UP001467690">
    <property type="component" value="Unassembled WGS sequence"/>
</dbReference>
<evidence type="ECO:0000256" key="7">
    <source>
        <dbReference type="PROSITE-ProRule" id="PRU00278"/>
    </source>
</evidence>
<evidence type="ECO:0000256" key="3">
    <source>
        <dbReference type="ARBA" id="ARBA00013194"/>
    </source>
</evidence>
<dbReference type="EMBL" id="JBELOE010000239">
    <property type="protein sequence ID" value="MER2493056.1"/>
    <property type="molecule type" value="Genomic_DNA"/>
</dbReference>
<dbReference type="PROSITE" id="PS50198">
    <property type="entry name" value="PPIC_PPIASE_2"/>
    <property type="match status" value="1"/>
</dbReference>
<dbReference type="SUPFAM" id="SSF54534">
    <property type="entry name" value="FKBP-like"/>
    <property type="match status" value="1"/>
</dbReference>
<dbReference type="InterPro" id="IPR000297">
    <property type="entry name" value="PPIase_PpiC"/>
</dbReference>
<evidence type="ECO:0000256" key="2">
    <source>
        <dbReference type="ARBA" id="ARBA00007656"/>
    </source>
</evidence>
<evidence type="ECO:0000313" key="9">
    <source>
        <dbReference type="EMBL" id="MER2493056.1"/>
    </source>
</evidence>
<keyword evidence="10" id="KW-1185">Reference proteome</keyword>
<reference evidence="9 10" key="1">
    <citation type="submission" date="2024-06" db="EMBL/GenBank/DDBJ databases">
        <authorList>
            <person name="Chen R.Y."/>
        </authorList>
    </citation>
    <scope>NUCLEOTIDE SEQUENCE [LARGE SCALE GENOMIC DNA]</scope>
    <source>
        <strain evidence="9 10">D2</strain>
    </source>
</reference>
<dbReference type="InterPro" id="IPR027304">
    <property type="entry name" value="Trigger_fact/SurA_dom_sf"/>
</dbReference>
<accession>A0ABV1RJD5</accession>
<evidence type="ECO:0000313" key="10">
    <source>
        <dbReference type="Proteomes" id="UP001467690"/>
    </source>
</evidence>
<dbReference type="Gene3D" id="3.10.50.40">
    <property type="match status" value="1"/>
</dbReference>
<gene>
    <name evidence="9" type="ORF">ABS311_14325</name>
</gene>
<dbReference type="InterPro" id="IPR050245">
    <property type="entry name" value="PrsA_foldase"/>
</dbReference>
<comment type="caution">
    <text evidence="9">The sequence shown here is derived from an EMBL/GenBank/DDBJ whole genome shotgun (WGS) entry which is preliminary data.</text>
</comment>
<evidence type="ECO:0000256" key="4">
    <source>
        <dbReference type="ARBA" id="ARBA00022729"/>
    </source>
</evidence>
<feature type="domain" description="PpiC" evidence="8">
    <location>
        <begin position="128"/>
        <end position="231"/>
    </location>
</feature>
<keyword evidence="4" id="KW-0732">Signal</keyword>
<keyword evidence="5 7" id="KW-0697">Rotamase</keyword>
<evidence type="ECO:0000256" key="5">
    <source>
        <dbReference type="ARBA" id="ARBA00023110"/>
    </source>
</evidence>
<dbReference type="Pfam" id="PF13145">
    <property type="entry name" value="Rotamase_2"/>
    <property type="match status" value="1"/>
</dbReference>
<dbReference type="InterPro" id="IPR046357">
    <property type="entry name" value="PPIase_dom_sf"/>
</dbReference>
<dbReference type="GO" id="GO:0016853">
    <property type="term" value="F:isomerase activity"/>
    <property type="evidence" value="ECO:0007669"/>
    <property type="project" value="UniProtKB-KW"/>
</dbReference>
<dbReference type="PANTHER" id="PTHR47245:SF1">
    <property type="entry name" value="FOLDASE PROTEIN PRSA"/>
    <property type="match status" value="1"/>
</dbReference>
<evidence type="ECO:0000259" key="8">
    <source>
        <dbReference type="PROSITE" id="PS50198"/>
    </source>
</evidence>
<evidence type="ECO:0000256" key="1">
    <source>
        <dbReference type="ARBA" id="ARBA00000971"/>
    </source>
</evidence>
<evidence type="ECO:0000256" key="6">
    <source>
        <dbReference type="ARBA" id="ARBA00023235"/>
    </source>
</evidence>
<protein>
    <recommendedName>
        <fullName evidence="3">peptidylprolyl isomerase</fullName>
        <ecNumber evidence="3">5.2.1.8</ecNumber>
    </recommendedName>
</protein>
<comment type="similarity">
    <text evidence="2">Belongs to the PpiC/parvulin rotamase family.</text>
</comment>
<proteinExistence type="inferred from homology"/>
<keyword evidence="6 7" id="KW-0413">Isomerase</keyword>
<sequence>MVGVLAVLIYQNRMIADHYIGETLVAEVGSKGITLSEFNKVLAQRGGQYQANVDVNALLDEMVLHTAIVQYAKQHNQDKLFEYQQATNNLLIGKIKEQFLNSELAKITVSDAEIEAFYRQNHADFTQAEQTRVAMIYQALSENQEKQRTLLQQVSTSALEIEIANGFGALAVEYSDHQASRYRGGHIGWFKKDLKTYLPVDVVATTYSLDIGQTSDVIKADDGYYLFRLLDKRESSVKPLQKVKAEIHHKIIVAKQKDMKQRFENKMLSSMSIIKYLDNLPELENTKKVNEHPPSF</sequence>
<name>A0ABV1RJD5_9ALTE</name>
<dbReference type="PROSITE" id="PS01096">
    <property type="entry name" value="PPIC_PPIASE_1"/>
    <property type="match status" value="1"/>
</dbReference>
<dbReference type="EC" id="5.2.1.8" evidence="3"/>
<dbReference type="Gene3D" id="1.10.4030.10">
    <property type="entry name" value="Porin chaperone SurA, peptide-binding domain"/>
    <property type="match status" value="1"/>
</dbReference>
<organism evidence="9 10">
    <name type="scientific">Catenovulum sediminis</name>
    <dbReference type="NCBI Taxonomy" id="1740262"/>
    <lineage>
        <taxon>Bacteria</taxon>
        <taxon>Pseudomonadati</taxon>
        <taxon>Pseudomonadota</taxon>
        <taxon>Gammaproteobacteria</taxon>
        <taxon>Alteromonadales</taxon>
        <taxon>Alteromonadaceae</taxon>
        <taxon>Catenovulum</taxon>
    </lineage>
</organism>